<reference evidence="1" key="1">
    <citation type="submission" date="2023-12" db="EMBL/GenBank/DDBJ databases">
        <title>Fervidustalea candida gen. nov., sp. nov., a novel member of the family Paenibacillaceae isolated from a geothermal area.</title>
        <authorList>
            <person name="Li W.-J."/>
            <person name="Jiao J.-Y."/>
            <person name="Chen Y."/>
        </authorList>
    </citation>
    <scope>NUCLEOTIDE SEQUENCE</scope>
    <source>
        <strain evidence="1">SYSU GA230002</strain>
    </source>
</reference>
<dbReference type="InterPro" id="IPR037175">
    <property type="entry name" value="KFase_sf"/>
</dbReference>
<dbReference type="PANTHER" id="PTHR31118:SF12">
    <property type="entry name" value="CYCLASE-LIKE PROTEIN 2"/>
    <property type="match status" value="1"/>
</dbReference>
<dbReference type="Pfam" id="PF04199">
    <property type="entry name" value="Cyclase"/>
    <property type="match status" value="1"/>
</dbReference>
<proteinExistence type="predicted"/>
<keyword evidence="1" id="KW-0378">Hydrolase</keyword>
<dbReference type="Proteomes" id="UP001310386">
    <property type="component" value="Unassembled WGS sequence"/>
</dbReference>
<dbReference type="RefSeq" id="WP_371755251.1">
    <property type="nucleotide sequence ID" value="NZ_JAYJLD010000028.1"/>
</dbReference>
<accession>A0ABU5ZKS4</accession>
<dbReference type="EC" id="3.5.-.-" evidence="1"/>
<protein>
    <submittedName>
        <fullName evidence="1">Cyclase family protein</fullName>
        <ecNumber evidence="1">3.5.-.-</ecNumber>
    </submittedName>
</protein>
<dbReference type="EMBL" id="JAYJLD010000028">
    <property type="protein sequence ID" value="MEB3103123.1"/>
    <property type="molecule type" value="Genomic_DNA"/>
</dbReference>
<organism evidence="1 2">
    <name type="scientific">Ferviditalea candida</name>
    <dbReference type="NCBI Taxonomy" id="3108399"/>
    <lineage>
        <taxon>Bacteria</taxon>
        <taxon>Bacillati</taxon>
        <taxon>Bacillota</taxon>
        <taxon>Bacilli</taxon>
        <taxon>Bacillales</taxon>
        <taxon>Paenibacillaceae</taxon>
        <taxon>Ferviditalea</taxon>
    </lineage>
</organism>
<evidence type="ECO:0000313" key="2">
    <source>
        <dbReference type="Proteomes" id="UP001310386"/>
    </source>
</evidence>
<dbReference type="GO" id="GO:0016787">
    <property type="term" value="F:hydrolase activity"/>
    <property type="evidence" value="ECO:0007669"/>
    <property type="project" value="UniProtKB-KW"/>
</dbReference>
<keyword evidence="2" id="KW-1185">Reference proteome</keyword>
<evidence type="ECO:0000313" key="1">
    <source>
        <dbReference type="EMBL" id="MEB3103123.1"/>
    </source>
</evidence>
<dbReference type="PANTHER" id="PTHR31118">
    <property type="entry name" value="CYCLASE-LIKE PROTEIN 2"/>
    <property type="match status" value="1"/>
</dbReference>
<comment type="caution">
    <text evidence="1">The sequence shown here is derived from an EMBL/GenBank/DDBJ whole genome shotgun (WGS) entry which is preliminary data.</text>
</comment>
<sequence>MFKIYDISMSIHDQMQVYKNKASKRPEIRVMHDFSVGRVYESRISLDAHTGTHLDAPLHMLENGDTIETIPLERLVSTARVIDLTHVEESIGRGDLEPHALQTGEWVLLKTRNSFSEEFDYGFVYLREDGAEYLAERMIKGVGIDGLGIERSQEGHPTHKALFSRQILIVEGLRLKDVPPGTYMLVVAPLKLKGIEAAPARAFLLGN</sequence>
<dbReference type="SUPFAM" id="SSF102198">
    <property type="entry name" value="Putative cyclase"/>
    <property type="match status" value="1"/>
</dbReference>
<dbReference type="InterPro" id="IPR007325">
    <property type="entry name" value="KFase/CYL"/>
</dbReference>
<dbReference type="Gene3D" id="3.50.30.50">
    <property type="entry name" value="Putative cyclase"/>
    <property type="match status" value="1"/>
</dbReference>
<gene>
    <name evidence="1" type="ORF">VF724_15810</name>
</gene>
<name>A0ABU5ZKS4_9BACL</name>